<gene>
    <name evidence="2" type="ORF">RHOBADRAFT_55259</name>
</gene>
<keyword evidence="3" id="KW-1185">Reference proteome</keyword>
<feature type="compositionally biased region" description="Acidic residues" evidence="1">
    <location>
        <begin position="285"/>
        <end position="318"/>
    </location>
</feature>
<feature type="compositionally biased region" description="Low complexity" evidence="1">
    <location>
        <begin position="1"/>
        <end position="23"/>
    </location>
</feature>
<feature type="compositionally biased region" description="Basic and acidic residues" evidence="1">
    <location>
        <begin position="319"/>
        <end position="332"/>
    </location>
</feature>
<dbReference type="AlphaFoldDB" id="A0A0P9FBN7"/>
<accession>A0A0P9FBN7</accession>
<feature type="compositionally biased region" description="Low complexity" evidence="1">
    <location>
        <begin position="346"/>
        <end position="365"/>
    </location>
</feature>
<dbReference type="OMA" id="LMAMWEN"/>
<name>A0A0P9FBN7_RHOGW</name>
<dbReference type="GeneID" id="28978204"/>
<reference evidence="2 3" key="1">
    <citation type="journal article" date="2015" name="Front. Microbiol.">
        <title>Genome sequence of the plant growth promoting endophytic yeast Rhodotorula graminis WP1.</title>
        <authorList>
            <person name="Firrincieli A."/>
            <person name="Otillar R."/>
            <person name="Salamov A."/>
            <person name="Schmutz J."/>
            <person name="Khan Z."/>
            <person name="Redman R.S."/>
            <person name="Fleck N.D."/>
            <person name="Lindquist E."/>
            <person name="Grigoriev I.V."/>
            <person name="Doty S.L."/>
        </authorList>
    </citation>
    <scope>NUCLEOTIDE SEQUENCE [LARGE SCALE GENOMIC DNA]</scope>
    <source>
        <strain evidence="2 3">WP1</strain>
    </source>
</reference>
<feature type="region of interest" description="Disordered" evidence="1">
    <location>
        <begin position="129"/>
        <end position="157"/>
    </location>
</feature>
<proteinExistence type="predicted"/>
<protein>
    <recommendedName>
        <fullName evidence="4">Borealin N-terminal domain-containing protein</fullName>
    </recommendedName>
</protein>
<evidence type="ECO:0000256" key="1">
    <source>
        <dbReference type="SAM" id="MobiDB-lite"/>
    </source>
</evidence>
<dbReference type="Proteomes" id="UP000053890">
    <property type="component" value="Unassembled WGS sequence"/>
</dbReference>
<dbReference type="EMBL" id="KQ474084">
    <property type="protein sequence ID" value="KPV73017.1"/>
    <property type="molecule type" value="Genomic_DNA"/>
</dbReference>
<dbReference type="OrthoDB" id="2538139at2759"/>
<evidence type="ECO:0000313" key="2">
    <source>
        <dbReference type="EMBL" id="KPV73017.1"/>
    </source>
</evidence>
<feature type="region of interest" description="Disordered" evidence="1">
    <location>
        <begin position="185"/>
        <end position="367"/>
    </location>
</feature>
<feature type="compositionally biased region" description="Low complexity" evidence="1">
    <location>
        <begin position="242"/>
        <end position="261"/>
    </location>
</feature>
<evidence type="ECO:0008006" key="4">
    <source>
        <dbReference type="Google" id="ProtNLM"/>
    </source>
</evidence>
<evidence type="ECO:0000313" key="3">
    <source>
        <dbReference type="Proteomes" id="UP000053890"/>
    </source>
</evidence>
<organism evidence="2 3">
    <name type="scientific">Rhodotorula graminis (strain WP1)</name>
    <dbReference type="NCBI Taxonomy" id="578459"/>
    <lineage>
        <taxon>Eukaryota</taxon>
        <taxon>Fungi</taxon>
        <taxon>Dikarya</taxon>
        <taxon>Basidiomycota</taxon>
        <taxon>Pucciniomycotina</taxon>
        <taxon>Microbotryomycetes</taxon>
        <taxon>Sporidiobolales</taxon>
        <taxon>Sporidiobolaceae</taxon>
        <taxon>Rhodotorula</taxon>
    </lineage>
</organism>
<feature type="region of interest" description="Disordered" evidence="1">
    <location>
        <begin position="1"/>
        <end position="41"/>
    </location>
</feature>
<feature type="compositionally biased region" description="Polar residues" evidence="1">
    <location>
        <begin position="194"/>
        <end position="214"/>
    </location>
</feature>
<sequence>MSARTASRPLSTHSSLSSNPSPRKASRAPPPVTFDDAAADSSDHNTLLDSAHLDAILADFDLEATSYLRKLAKAHDDRVNALRRSFHDSLAALDHQVRTLSLDRFVSDFAADPHRAITGLVGEQMRPVPMSQVEQSVRKRKRVQPASPRTNADDDDVDVFFSTSKKARSGTSTSAAPSGMLFSSAVKGKGKTAGSVSRSASTRSKRNGMSPTSNRKPRLRLRPSTTASVYRNNPHLPPTPGPSSASFPGAATAAGVAPTTARRPKRGESIVMRSMNGSPLGEFIASEDEGGDDDDESRSSEDDDEDESEGASDEDEWDLLERYEASKVEHQSASKGKKAKAKTKTQAKASSSSSSSKTQPPTSSSFIVALPAGAPSFNEVKRLWVEQMQANLRKLDVGEAEKRRLEEALLASVPAL</sequence>
<dbReference type="RefSeq" id="XP_018269066.1">
    <property type="nucleotide sequence ID" value="XM_018417756.1"/>
</dbReference>
<feature type="compositionally biased region" description="Basic residues" evidence="1">
    <location>
        <begin position="335"/>
        <end position="345"/>
    </location>
</feature>